<reference evidence="3 4" key="1">
    <citation type="submission" date="2020-02" db="EMBL/GenBank/DDBJ databases">
        <title>Characterization of phylogenetic diversity of novel bifidobacterial species isolated in Czech ZOOs.</title>
        <authorList>
            <person name="Lugli G.A."/>
            <person name="Vera N.B."/>
            <person name="Ventura M."/>
        </authorList>
    </citation>
    <scope>NUCLEOTIDE SEQUENCE [LARGE SCALE GENOMIC DNA]</scope>
    <source>
        <strain evidence="3 4">DSM 109963</strain>
    </source>
</reference>
<dbReference type="InterPro" id="IPR008979">
    <property type="entry name" value="Galactose-bd-like_sf"/>
</dbReference>
<dbReference type="SUPFAM" id="SSF52266">
    <property type="entry name" value="SGNH hydrolase"/>
    <property type="match status" value="1"/>
</dbReference>
<accession>A0ABX1SZ03</accession>
<dbReference type="InterPro" id="IPR005181">
    <property type="entry name" value="SASA"/>
</dbReference>
<dbReference type="InterPro" id="IPR036514">
    <property type="entry name" value="SGNH_hydro_sf"/>
</dbReference>
<keyword evidence="4" id="KW-1185">Reference proteome</keyword>
<protein>
    <submittedName>
        <fullName evidence="3">9-O-acetylesterase</fullName>
    </submittedName>
</protein>
<evidence type="ECO:0000313" key="3">
    <source>
        <dbReference type="EMBL" id="NMN02143.1"/>
    </source>
</evidence>
<sequence>MTLRLSKLLDDGCVLQAGHVVRIWGWADANAHVTVDFEGRKVSAEAGSVDGSWSVSLQPLDAGGPFTLRVKSSSGERLERSCYVGEVFLCSGQSNMELPMGWVRADYPQEYERAADPLLRQYKVIPDYDFAVARADHDRASWHGCSRETLDDFSALAYFFGRKIREHFDVPVGLLNVSLGGSPIESWMDADSLKAFPEALAELTPYLGDGVAERKGADSVAARDRWYQELHYDAAADAHHDWVPLVAWDCPKDKECKPSGVQWHSITLPGWYAERGLTGFRGEVELVKTVFLPSGVEQSSALLRLGTMNDADHTWVNGHLVGGRSNVYEPRDYAVEKGILHAGANEIRVRLVIERMGGRVTPGKRMALYVGDNTYDLSGKWQYAVTAEANRDCPFEDFVRWKPTGLYNAMLAPCFPYVVRAALWYQGESNTGERAAQYGDELKAMIDLWRGKWQQPDMPFLIVQLPIFAIDAIEDGGWPIVREEQWNVAESLDGTASVVTLDAGEYNDLHPHDKQLIAARLYDAALDVVYGEPSKAQPYVSEVECAGEWLTIHCAWRTYAGKPAVAQSQHNLATLDGADPAELTFLWKDAGTIERAHGIIDGADIKIRMPARRPDEVRYAWCNNPQSGLICDMNGTLLPPFRLALWQAEA</sequence>
<feature type="domain" description="Sialate O-acetylesterase" evidence="2">
    <location>
        <begin position="401"/>
        <end position="488"/>
    </location>
</feature>
<dbReference type="Proteomes" id="UP000553756">
    <property type="component" value="Unassembled WGS sequence"/>
</dbReference>
<keyword evidence="1" id="KW-0378">Hydrolase</keyword>
<dbReference type="Pfam" id="PF03629">
    <property type="entry name" value="SASA"/>
    <property type="match status" value="1"/>
</dbReference>
<dbReference type="PANTHER" id="PTHR22901">
    <property type="entry name" value="SIALATE O-ACETYLESTERASE"/>
    <property type="match status" value="1"/>
</dbReference>
<dbReference type="RefSeq" id="WP_172144985.1">
    <property type="nucleotide sequence ID" value="NZ_JAAIIJ010000015.1"/>
</dbReference>
<organism evidence="3 4">
    <name type="scientific">Bifidobacterium panos</name>
    <dbReference type="NCBI Taxonomy" id="2675321"/>
    <lineage>
        <taxon>Bacteria</taxon>
        <taxon>Bacillati</taxon>
        <taxon>Actinomycetota</taxon>
        <taxon>Actinomycetes</taxon>
        <taxon>Bifidobacteriales</taxon>
        <taxon>Bifidobacteriaceae</taxon>
        <taxon>Bifidobacterium</taxon>
    </lineage>
</organism>
<name>A0ABX1SZ03_9BIFI</name>
<evidence type="ECO:0000313" key="4">
    <source>
        <dbReference type="Proteomes" id="UP000553756"/>
    </source>
</evidence>
<evidence type="ECO:0000259" key="2">
    <source>
        <dbReference type="Pfam" id="PF03629"/>
    </source>
</evidence>
<gene>
    <name evidence="3" type="ORF">G1C94_0765</name>
</gene>
<dbReference type="EMBL" id="JAAIIJ010000015">
    <property type="protein sequence ID" value="NMN02143.1"/>
    <property type="molecule type" value="Genomic_DNA"/>
</dbReference>
<dbReference type="PANTHER" id="PTHR22901:SF0">
    <property type="entry name" value="SIALATE O-ACETYLESTERASE"/>
    <property type="match status" value="1"/>
</dbReference>
<comment type="caution">
    <text evidence="3">The sequence shown here is derived from an EMBL/GenBank/DDBJ whole genome shotgun (WGS) entry which is preliminary data.</text>
</comment>
<proteinExistence type="predicted"/>
<dbReference type="Gene3D" id="3.40.50.1110">
    <property type="entry name" value="SGNH hydrolase"/>
    <property type="match status" value="2"/>
</dbReference>
<dbReference type="SUPFAM" id="SSF49785">
    <property type="entry name" value="Galactose-binding domain-like"/>
    <property type="match status" value="1"/>
</dbReference>
<evidence type="ECO:0000256" key="1">
    <source>
        <dbReference type="ARBA" id="ARBA00022801"/>
    </source>
</evidence>
<dbReference type="InterPro" id="IPR039329">
    <property type="entry name" value="SIAE"/>
</dbReference>